<gene>
    <name evidence="3" type="ORF">FSB_LOCUS24260</name>
</gene>
<dbReference type="Gene3D" id="3.60.10.10">
    <property type="entry name" value="Endonuclease/exonuclease/phosphatase"/>
    <property type="match status" value="1"/>
</dbReference>
<dbReference type="CDD" id="cd01650">
    <property type="entry name" value="RT_nLTR_like"/>
    <property type="match status" value="1"/>
</dbReference>
<organism evidence="3">
    <name type="scientific">Fagus sylvatica</name>
    <name type="common">Beechnut</name>
    <dbReference type="NCBI Taxonomy" id="28930"/>
    <lineage>
        <taxon>Eukaryota</taxon>
        <taxon>Viridiplantae</taxon>
        <taxon>Streptophyta</taxon>
        <taxon>Embryophyta</taxon>
        <taxon>Tracheophyta</taxon>
        <taxon>Spermatophyta</taxon>
        <taxon>Magnoliopsida</taxon>
        <taxon>eudicotyledons</taxon>
        <taxon>Gunneridae</taxon>
        <taxon>Pentapetalae</taxon>
        <taxon>rosids</taxon>
        <taxon>fabids</taxon>
        <taxon>Fagales</taxon>
        <taxon>Fagaceae</taxon>
        <taxon>Fagus</taxon>
    </lineage>
</organism>
<dbReference type="PANTHER" id="PTHR33116:SF78">
    <property type="entry name" value="OS12G0587133 PROTEIN"/>
    <property type="match status" value="1"/>
</dbReference>
<dbReference type="GO" id="GO:0003824">
    <property type="term" value="F:catalytic activity"/>
    <property type="evidence" value="ECO:0007669"/>
    <property type="project" value="InterPro"/>
</dbReference>
<dbReference type="EMBL" id="OIVN01001667">
    <property type="protein sequence ID" value="SPC96378.1"/>
    <property type="molecule type" value="Genomic_DNA"/>
</dbReference>
<feature type="region of interest" description="Disordered" evidence="1">
    <location>
        <begin position="44"/>
        <end position="101"/>
    </location>
</feature>
<evidence type="ECO:0000259" key="2">
    <source>
        <dbReference type="PROSITE" id="PS50878"/>
    </source>
</evidence>
<feature type="compositionally biased region" description="Pro residues" evidence="1">
    <location>
        <begin position="156"/>
        <end position="166"/>
    </location>
</feature>
<feature type="region of interest" description="Disordered" evidence="1">
    <location>
        <begin position="156"/>
        <end position="176"/>
    </location>
</feature>
<dbReference type="InterPro" id="IPR005135">
    <property type="entry name" value="Endo/exonuclease/phosphatase"/>
</dbReference>
<protein>
    <recommendedName>
        <fullName evidence="2">Reverse transcriptase domain-containing protein</fullName>
    </recommendedName>
</protein>
<dbReference type="PROSITE" id="PS50878">
    <property type="entry name" value="RT_POL"/>
    <property type="match status" value="1"/>
</dbReference>
<sequence>MYPAVPLAPNNDMILSSLAQIFARPKSETFGKKFSSKRMLDLKYQTSLPPPPPSLASLTAPPTQCPQPYTLPPYSSLNPPTPSLPPPLPPPPPPPPPPYTYLYPQQPTYSAQPPINPFPLINPAVAPQNFNVKWPATHSTQPQTLSKTIDQTHLQPKPPQIIIPPHPSHKQRPSTRKSSIFRLGAKTFTLSFDGVRVAPYQIKERREIVDYHSGAQRGSIRIPEGAKSAGWKKITSEIWSFFLGREDKTDPPMLIPAGGGHGRGAKSEYGKPGALGSSRDSCKQNNLIAPIKPLAVTSDSYEGSNSRVVLDPEAPRPTRKSTFVWNPTKNTLRITKIQGEACQAHWVTIKHKAVGLAQIQQKLKAHSVEDTDIDPCLVDLIKQNVEVNASTSGTKDSIPIAMEMISHGAEPKTTDGVSIEPILTQVISDPPTLTTEASELPSLTINDDLSEEEEVSEVPQTTAVVELGFSKVVRVDLAESESARELTMAVAHSLPQSPDTDRQVVEVSEAGEVEAQLPAVEYYFEDRDGSSPLYCSPLAVVLPATCSNSVVVSEVSQEEFSQWVKTHYKDFCKLVGFPIGSHEQQCLDLLQRIEADRFKYTTTNKRKKPAGSIRKGSRELHNLVSSINYDGRLLGLNNPNKRDQVKFWLRQWKCDIVCLQETKLDTLNRRIIRSLWGNPYVDWEVLAAMGTAGGVLLLWDKRVVEKLDSFVGRFSVSCLWRGVCDGFTWVGTGLYGPTCDAIRQDLWVELRDIRQRWSNPWCIFGDFNVVRFPSERLRCRRCTPPTLEFSEFIEDLNLVDLPLGGGDQFPDVVQNLLPRPLSDHHPIILKTGRMNGGSPSFILASKLKVLKEDLKFWNKHVFGDVSLKQLQLLADLSREEVLLVLKDLQGDKAPGPDGFSMAFFHNCWEVVRDDVMGFFEEFHSLNAFVGGRQTLDSILIANECLDSRLKSSIPRILCKLDIEKASPAGFFGNSRGLHQGDPLSPLLFLLIMEVLSKLFQKTEEAGLIRGFLAGELGGSEVRISHLLFADDIIVFCDTVPEQVLHIRKVLSCFEVVTGLRVNLSKSEMVHVGMVDGMPSLADILCCRIGALPMSYLGMPLEAPYKSLSVWNTILEKIEWRVAKRIEKLQRNFLWGGMGEVAKYHLVSWDQVCSPIACGGLGIKNLTMFNKALLGKWLWRFGVEDSHLWRKVIVAKYGMEWGGWRSKPCRGAHGCGLWKSISSGWDAFLERVEFSVGGGSRVKFWTDKWCGSTPLKELFPMLFLYSSDHDASVGSVLSRSGLGSSCVWNISFVRDFNDWELPAVMSFFNFIHPLLPRREGSDKLVWKPCHSGQFDIRSFYCALQNSNRPKFPWKIIWWGESPASYFFLHLDCSKRSNSHM</sequence>
<accession>A0A2N9GAE5</accession>
<reference evidence="3" key="1">
    <citation type="submission" date="2018-02" db="EMBL/GenBank/DDBJ databases">
        <authorList>
            <person name="Cohen D.B."/>
            <person name="Kent A.D."/>
        </authorList>
    </citation>
    <scope>NUCLEOTIDE SEQUENCE</scope>
</reference>
<evidence type="ECO:0000256" key="1">
    <source>
        <dbReference type="SAM" id="MobiDB-lite"/>
    </source>
</evidence>
<dbReference type="SUPFAM" id="SSF56219">
    <property type="entry name" value="DNase I-like"/>
    <property type="match status" value="1"/>
</dbReference>
<dbReference type="InterPro" id="IPR036691">
    <property type="entry name" value="Endo/exonu/phosph_ase_sf"/>
</dbReference>
<dbReference type="Pfam" id="PF03372">
    <property type="entry name" value="Exo_endo_phos"/>
    <property type="match status" value="1"/>
</dbReference>
<feature type="domain" description="Reverse transcriptase" evidence="2">
    <location>
        <begin position="831"/>
        <end position="1100"/>
    </location>
</feature>
<feature type="compositionally biased region" description="Pro residues" evidence="1">
    <location>
        <begin position="79"/>
        <end position="99"/>
    </location>
</feature>
<dbReference type="InterPro" id="IPR000477">
    <property type="entry name" value="RT_dom"/>
</dbReference>
<dbReference type="PANTHER" id="PTHR33116">
    <property type="entry name" value="REVERSE TRANSCRIPTASE ZINC-BINDING DOMAIN-CONTAINING PROTEIN-RELATED-RELATED"/>
    <property type="match status" value="1"/>
</dbReference>
<name>A0A2N9GAE5_FAGSY</name>
<proteinExistence type="predicted"/>
<dbReference type="Pfam" id="PF00078">
    <property type="entry name" value="RVT_1"/>
    <property type="match status" value="1"/>
</dbReference>
<evidence type="ECO:0000313" key="3">
    <source>
        <dbReference type="EMBL" id="SPC96378.1"/>
    </source>
</evidence>